<evidence type="ECO:0000313" key="3">
    <source>
        <dbReference type="Proteomes" id="UP000025227"/>
    </source>
</evidence>
<feature type="compositionally biased region" description="Low complexity" evidence="1">
    <location>
        <begin position="231"/>
        <end position="244"/>
    </location>
</feature>
<feature type="region of interest" description="Disordered" evidence="1">
    <location>
        <begin position="537"/>
        <end position="570"/>
    </location>
</feature>
<dbReference type="OrthoDB" id="20772at2759"/>
<dbReference type="Pfam" id="PF10263">
    <property type="entry name" value="SprT-like"/>
    <property type="match status" value="1"/>
</dbReference>
<feature type="region of interest" description="Disordered" evidence="1">
    <location>
        <begin position="26"/>
        <end position="80"/>
    </location>
</feature>
<dbReference type="GO" id="GO:0005634">
    <property type="term" value="C:nucleus"/>
    <property type="evidence" value="ECO:0007669"/>
    <property type="project" value="TreeGrafter"/>
</dbReference>
<dbReference type="Proteomes" id="UP000025227">
    <property type="component" value="Unplaced"/>
</dbReference>
<dbReference type="WBParaSite" id="HCON_00081000-00001">
    <property type="protein sequence ID" value="HCON_00081000-00001"/>
    <property type="gene ID" value="HCON_00081000"/>
</dbReference>
<protein>
    <submittedName>
        <fullName evidence="4">SprT-like domain-containing protein</fullName>
    </submittedName>
</protein>
<feature type="compositionally biased region" description="Polar residues" evidence="1">
    <location>
        <begin position="188"/>
        <end position="198"/>
    </location>
</feature>
<dbReference type="GO" id="GO:0006974">
    <property type="term" value="P:DNA damage response"/>
    <property type="evidence" value="ECO:0007669"/>
    <property type="project" value="UniProtKB-ARBA"/>
</dbReference>
<name>A0A7I5E993_HAECO</name>
<dbReference type="AlphaFoldDB" id="A0A7I5E993"/>
<reference evidence="4" key="1">
    <citation type="submission" date="2020-12" db="UniProtKB">
        <authorList>
            <consortium name="WormBaseParasite"/>
        </authorList>
    </citation>
    <scope>IDENTIFICATION</scope>
    <source>
        <strain evidence="4">MHco3</strain>
    </source>
</reference>
<dbReference type="CDD" id="cd00084">
    <property type="entry name" value="HMG-box_SF"/>
    <property type="match status" value="1"/>
</dbReference>
<dbReference type="SMART" id="SM00731">
    <property type="entry name" value="SprT"/>
    <property type="match status" value="1"/>
</dbReference>
<feature type="compositionally biased region" description="Acidic residues" evidence="1">
    <location>
        <begin position="59"/>
        <end position="75"/>
    </location>
</feature>
<accession>A0A7I5E993</accession>
<sequence>MEHRAPAAHSSDSQLGRAQRYRRIVVLDDSSASTHSESQAQEGHSSSSLTSGIERETSLVDEESDCESETEEEGCATESFIVSDNEYLTDDASFLSRSESDFSYGEEVLPTTTRKVLPQRCAKIVSGGKPLNQRKEIAKAPYACNDDFYNEECHSDLVEHNVLSGSDDAAFSPALKQGKESRKGKSGGTVTYSDSAESSADDNFENYLAKLRQNRSTTNEDGGRKGHDDSSFVVSDDYVSSSTSSEDEVTDDSWTPSEQDGEDRGIRKQNLLNSIKDSFSSPSVLLKSRKVADPEEHFLISLSSDYSERRHPEAEIYVKRGIKNEKLRMELTSRLFDIFRRQCFKNEIPEFLPVKWNNRLYKTAGMCRNMSDRTSWIELSPKVCSTPDRVRDTLIHELCHAAVWVVDGKRKEGHGPLWKKWAAQCMQRFPFLPVIGRCHDYEIDAKFIYECGGCGQKVRRHTKSLNIDQKICGICKCRFTLQVRTRKKKDAVGNETSELNPFAKFVKENYGKHKGPGVKHGEVMRILAQLYKEKSATKDDIGDTNEQVSHDMSITESTEPLDMSTLSIHD</sequence>
<feature type="compositionally biased region" description="Basic and acidic residues" evidence="1">
    <location>
        <begin position="221"/>
        <end position="230"/>
    </location>
</feature>
<evidence type="ECO:0000259" key="2">
    <source>
        <dbReference type="SMART" id="SM00731"/>
    </source>
</evidence>
<dbReference type="PANTHER" id="PTHR23099:SF0">
    <property type="entry name" value="GERM CELL NUCLEAR ACIDIC PROTEIN"/>
    <property type="match status" value="1"/>
</dbReference>
<feature type="compositionally biased region" description="Polar residues" evidence="1">
    <location>
        <begin position="544"/>
        <end position="570"/>
    </location>
</feature>
<evidence type="ECO:0000256" key="1">
    <source>
        <dbReference type="SAM" id="MobiDB-lite"/>
    </source>
</evidence>
<feature type="region of interest" description="Disordered" evidence="1">
    <location>
        <begin position="168"/>
        <end position="198"/>
    </location>
</feature>
<dbReference type="InterPro" id="IPR006640">
    <property type="entry name" value="SprT-like_domain"/>
</dbReference>
<feature type="region of interest" description="Disordered" evidence="1">
    <location>
        <begin position="214"/>
        <end position="266"/>
    </location>
</feature>
<feature type="region of interest" description="Disordered" evidence="1">
    <location>
        <begin position="1"/>
        <end position="20"/>
    </location>
</feature>
<evidence type="ECO:0000313" key="4">
    <source>
        <dbReference type="WBParaSite" id="HCON_00081000-00001"/>
    </source>
</evidence>
<feature type="compositionally biased region" description="Polar residues" evidence="1">
    <location>
        <begin position="30"/>
        <end position="51"/>
    </location>
</feature>
<organism evidence="3 4">
    <name type="scientific">Haemonchus contortus</name>
    <name type="common">Barber pole worm</name>
    <dbReference type="NCBI Taxonomy" id="6289"/>
    <lineage>
        <taxon>Eukaryota</taxon>
        <taxon>Metazoa</taxon>
        <taxon>Ecdysozoa</taxon>
        <taxon>Nematoda</taxon>
        <taxon>Chromadorea</taxon>
        <taxon>Rhabditida</taxon>
        <taxon>Rhabditina</taxon>
        <taxon>Rhabditomorpha</taxon>
        <taxon>Strongyloidea</taxon>
        <taxon>Trichostrongylidae</taxon>
        <taxon>Haemonchus</taxon>
    </lineage>
</organism>
<keyword evidence="3" id="KW-1185">Reference proteome</keyword>
<feature type="domain" description="SprT-like" evidence="2">
    <location>
        <begin position="329"/>
        <end position="482"/>
    </location>
</feature>
<dbReference type="PANTHER" id="PTHR23099">
    <property type="entry name" value="TRANSCRIPTIONAL REGULATOR"/>
    <property type="match status" value="1"/>
</dbReference>
<proteinExistence type="predicted"/>